<dbReference type="EMBL" id="CP113520">
    <property type="protein sequence ID" value="WAJ28991.1"/>
    <property type="molecule type" value="Genomic_DNA"/>
</dbReference>
<keyword evidence="2" id="KW-1185">Reference proteome</keyword>
<keyword evidence="1" id="KW-0808">Transferase</keyword>
<evidence type="ECO:0000313" key="1">
    <source>
        <dbReference type="EMBL" id="WAJ28991.1"/>
    </source>
</evidence>
<reference evidence="1" key="1">
    <citation type="submission" date="2022-11" db="EMBL/GenBank/DDBJ databases">
        <title>beta-Carotene-producing bacterium, Jeongeuplla avenae sp. nov., alleviates the salt stress of Arabidopsis seedlings.</title>
        <authorList>
            <person name="Jiang L."/>
            <person name="Lee J."/>
        </authorList>
    </citation>
    <scope>NUCLEOTIDE SEQUENCE</scope>
    <source>
        <strain evidence="1">DY_R2A_6</strain>
    </source>
</reference>
<evidence type="ECO:0000313" key="2">
    <source>
        <dbReference type="Proteomes" id="UP001163223"/>
    </source>
</evidence>
<protein>
    <submittedName>
        <fullName evidence="1">ActS/PrrB/RegB family redox-sensitive histidine kinase</fullName>
    </submittedName>
</protein>
<organism evidence="1 2">
    <name type="scientific">Antarcticirhabdus aurantiaca</name>
    <dbReference type="NCBI Taxonomy" id="2606717"/>
    <lineage>
        <taxon>Bacteria</taxon>
        <taxon>Pseudomonadati</taxon>
        <taxon>Pseudomonadota</taxon>
        <taxon>Alphaproteobacteria</taxon>
        <taxon>Hyphomicrobiales</taxon>
        <taxon>Aurantimonadaceae</taxon>
        <taxon>Antarcticirhabdus</taxon>
    </lineage>
</organism>
<proteinExistence type="predicted"/>
<name>A0ACD4NQI1_9HYPH</name>
<accession>A0ACD4NQI1</accession>
<gene>
    <name evidence="1" type="ORF">OXU80_01700</name>
</gene>
<sequence length="450" mass="48445">MDQASNQTYTFGLPAFATSTRESQRLRLATLVRLRWLSVAGQLAACVFVAWGLWWPYPVWLCLGLIALSAALNVWLGVTYPKSRRLSPAASAAVLAFDILQPAGLLFLTGGVENPFAVFLVVPVVIASATQPPLSAAVLALLAVVATTFLAFVHLPVPWSEHETMVLPIPYVGGLWFAVATTIVFAAIYVYRVAAESRTLADALGATELVLQREQHLSALDGLAAAAAHELGTPLATIDLVAKEMRRSLPADSPHADDVELLVAQSERCRSILRRLASLSSSSEEHLGQMSLMQLLEEVASPHRDFGVSVVVEVAERDGPEPTLRRNAGVLYGLGNIVENAVDFAGGEVRVRAGWTTTTVSVTVLDDGPGFVPEVLQRIGDPYMSERDAPHRKAGGGLGLGLFIAKTLLERSGAQIDIRNRGPREPTTGAVVRLVWTREAFASRRPSIHE</sequence>
<dbReference type="Proteomes" id="UP001163223">
    <property type="component" value="Chromosome"/>
</dbReference>
<keyword evidence="1" id="KW-0418">Kinase</keyword>